<evidence type="ECO:0000313" key="2">
    <source>
        <dbReference type="EMBL" id="KAB1226814.1"/>
    </source>
</evidence>
<keyword evidence="3" id="KW-1185">Reference proteome</keyword>
<proteinExistence type="predicted"/>
<comment type="caution">
    <text evidence="2">The sequence shown here is derived from an EMBL/GenBank/DDBJ whole genome shotgun (WGS) entry which is preliminary data.</text>
</comment>
<dbReference type="EMBL" id="RXIC02000019">
    <property type="protein sequence ID" value="KAB1226814.1"/>
    <property type="molecule type" value="Genomic_DNA"/>
</dbReference>
<reference evidence="2 3" key="1">
    <citation type="journal article" date="2019" name="Plant Biotechnol. J.">
        <title>The red bayberry genome and genetic basis of sex determination.</title>
        <authorList>
            <person name="Jia H.M."/>
            <person name="Jia H.J."/>
            <person name="Cai Q.L."/>
            <person name="Wang Y."/>
            <person name="Zhao H.B."/>
            <person name="Yang W.F."/>
            <person name="Wang G.Y."/>
            <person name="Li Y.H."/>
            <person name="Zhan D.L."/>
            <person name="Shen Y.T."/>
            <person name="Niu Q.F."/>
            <person name="Chang L."/>
            <person name="Qiu J."/>
            <person name="Zhao L."/>
            <person name="Xie H.B."/>
            <person name="Fu W.Y."/>
            <person name="Jin J."/>
            <person name="Li X.W."/>
            <person name="Jiao Y."/>
            <person name="Zhou C.C."/>
            <person name="Tu T."/>
            <person name="Chai C.Y."/>
            <person name="Gao J.L."/>
            <person name="Fan L.J."/>
            <person name="van de Weg E."/>
            <person name="Wang J.Y."/>
            <person name="Gao Z.S."/>
        </authorList>
    </citation>
    <scope>NUCLEOTIDE SEQUENCE [LARGE SCALE GENOMIC DNA]</scope>
    <source>
        <tissue evidence="2">Leaves</tissue>
    </source>
</reference>
<evidence type="ECO:0000313" key="3">
    <source>
        <dbReference type="Proteomes" id="UP000516437"/>
    </source>
</evidence>
<organism evidence="2 3">
    <name type="scientific">Morella rubra</name>
    <name type="common">Chinese bayberry</name>
    <dbReference type="NCBI Taxonomy" id="262757"/>
    <lineage>
        <taxon>Eukaryota</taxon>
        <taxon>Viridiplantae</taxon>
        <taxon>Streptophyta</taxon>
        <taxon>Embryophyta</taxon>
        <taxon>Tracheophyta</taxon>
        <taxon>Spermatophyta</taxon>
        <taxon>Magnoliopsida</taxon>
        <taxon>eudicotyledons</taxon>
        <taxon>Gunneridae</taxon>
        <taxon>Pentapetalae</taxon>
        <taxon>rosids</taxon>
        <taxon>fabids</taxon>
        <taxon>Fagales</taxon>
        <taxon>Myricaceae</taxon>
        <taxon>Morella</taxon>
    </lineage>
</organism>
<sequence>MGRTFSQIFTARGWMPILQMTQCVIHDMVQDFYVEMEKQEPTKNQVTLTVCRVRVTVSACTIAEFVGILRAAVSLEHDALPPSATGGTDGPPPLIEGDASPHLGVAEPTMDHILLTMTSCPGPYYRGGAIIQQKDLIPFFRILHLVLASNVDPKLHKADFTQELARVQGVPDENTIFQMRPIGWTTFLRSAGHVGHRAQPRAQDHDDANMEGVVLEAGEDHATHPECPQWADGFLAEITMQLAALSAFIEE</sequence>
<protein>
    <submittedName>
        <fullName evidence="2">Uncharacterized protein</fullName>
    </submittedName>
</protein>
<name>A0A6A1WNQ6_9ROSI</name>
<accession>A0A6A1WNQ6</accession>
<dbReference type="AlphaFoldDB" id="A0A6A1WNQ6"/>
<feature type="region of interest" description="Disordered" evidence="1">
    <location>
        <begin position="80"/>
        <end position="101"/>
    </location>
</feature>
<dbReference type="Proteomes" id="UP000516437">
    <property type="component" value="Chromosome 1"/>
</dbReference>
<gene>
    <name evidence="2" type="ORF">CJ030_MR1G005066</name>
</gene>
<evidence type="ECO:0000256" key="1">
    <source>
        <dbReference type="SAM" id="MobiDB-lite"/>
    </source>
</evidence>